<name>A0A0A9HXU8_ARUDO</name>
<dbReference type="AlphaFoldDB" id="A0A0A9HXU8"/>
<evidence type="ECO:0000313" key="1">
    <source>
        <dbReference type="EMBL" id="JAE37748.1"/>
    </source>
</evidence>
<organism evidence="1">
    <name type="scientific">Arundo donax</name>
    <name type="common">Giant reed</name>
    <name type="synonym">Donax arundinaceus</name>
    <dbReference type="NCBI Taxonomy" id="35708"/>
    <lineage>
        <taxon>Eukaryota</taxon>
        <taxon>Viridiplantae</taxon>
        <taxon>Streptophyta</taxon>
        <taxon>Embryophyta</taxon>
        <taxon>Tracheophyta</taxon>
        <taxon>Spermatophyta</taxon>
        <taxon>Magnoliopsida</taxon>
        <taxon>Liliopsida</taxon>
        <taxon>Poales</taxon>
        <taxon>Poaceae</taxon>
        <taxon>PACMAD clade</taxon>
        <taxon>Arundinoideae</taxon>
        <taxon>Arundineae</taxon>
        <taxon>Arundo</taxon>
    </lineage>
</organism>
<sequence>MEIEEIANEEQSSNTSCDRCTGVVVFRITNSISAAQHYL</sequence>
<dbReference type="EMBL" id="GBRH01160148">
    <property type="protein sequence ID" value="JAE37748.1"/>
    <property type="molecule type" value="Transcribed_RNA"/>
</dbReference>
<accession>A0A0A9HXU8</accession>
<reference evidence="1" key="1">
    <citation type="submission" date="2014-09" db="EMBL/GenBank/DDBJ databases">
        <authorList>
            <person name="Magalhaes I.L.F."/>
            <person name="Oliveira U."/>
            <person name="Santos F.R."/>
            <person name="Vidigal T.H.D.A."/>
            <person name="Brescovit A.D."/>
            <person name="Santos A.J."/>
        </authorList>
    </citation>
    <scope>NUCLEOTIDE SEQUENCE</scope>
    <source>
        <tissue evidence="1">Shoot tissue taken approximately 20 cm above the soil surface</tissue>
    </source>
</reference>
<reference evidence="1" key="2">
    <citation type="journal article" date="2015" name="Data Brief">
        <title>Shoot transcriptome of the giant reed, Arundo donax.</title>
        <authorList>
            <person name="Barrero R.A."/>
            <person name="Guerrero F.D."/>
            <person name="Moolhuijzen P."/>
            <person name="Goolsby J.A."/>
            <person name="Tidwell J."/>
            <person name="Bellgard S.E."/>
            <person name="Bellgard M.I."/>
        </authorList>
    </citation>
    <scope>NUCLEOTIDE SEQUENCE</scope>
    <source>
        <tissue evidence="1">Shoot tissue taken approximately 20 cm above the soil surface</tissue>
    </source>
</reference>
<protein>
    <submittedName>
        <fullName evidence="1">Uncharacterized protein</fullName>
    </submittedName>
</protein>
<proteinExistence type="predicted"/>